<gene>
    <name evidence="1" type="ORF">SAMN04487967_3270</name>
</gene>
<sequence length="114" mass="12155">MGCVSPASASLTRRLLFDREHAVIDGDVAGFGWQFELELLVVGHDERDGVDNVDRDVLTGVAEVDGDDASVVVLLGANDYTVSIDFAEGLGDFHVCTMAPSTGKDYAGNVQPKR</sequence>
<reference evidence="2" key="1">
    <citation type="submission" date="2016-10" db="EMBL/GenBank/DDBJ databases">
        <authorList>
            <person name="Varghese N."/>
            <person name="Submissions S."/>
        </authorList>
    </citation>
    <scope>NUCLEOTIDE SEQUENCE [LARGE SCALE GENOMIC DNA]</scope>
    <source>
        <strain evidence="2">CGMCC 1.8981</strain>
    </source>
</reference>
<dbReference type="Proteomes" id="UP000199112">
    <property type="component" value="Unassembled WGS sequence"/>
</dbReference>
<organism evidence="1 2">
    <name type="scientific">Natronorubrum sediminis</name>
    <dbReference type="NCBI Taxonomy" id="640943"/>
    <lineage>
        <taxon>Archaea</taxon>
        <taxon>Methanobacteriati</taxon>
        <taxon>Methanobacteriota</taxon>
        <taxon>Stenosarchaea group</taxon>
        <taxon>Halobacteria</taxon>
        <taxon>Halobacteriales</taxon>
        <taxon>Natrialbaceae</taxon>
        <taxon>Natronorubrum</taxon>
    </lineage>
</organism>
<keyword evidence="2" id="KW-1185">Reference proteome</keyword>
<evidence type="ECO:0000313" key="2">
    <source>
        <dbReference type="Proteomes" id="UP000199112"/>
    </source>
</evidence>
<name>A0A1H6G6R6_9EURY</name>
<accession>A0A1H6G6R6</accession>
<evidence type="ECO:0000313" key="1">
    <source>
        <dbReference type="EMBL" id="SEH17585.1"/>
    </source>
</evidence>
<protein>
    <submittedName>
        <fullName evidence="1">Uncharacterized protein</fullName>
    </submittedName>
</protein>
<proteinExistence type="predicted"/>
<dbReference type="EMBL" id="FNWL01000004">
    <property type="protein sequence ID" value="SEH17585.1"/>
    <property type="molecule type" value="Genomic_DNA"/>
</dbReference>
<dbReference type="AlphaFoldDB" id="A0A1H6G6R6"/>